<gene>
    <name evidence="2" type="ORF">B4109_1470</name>
</gene>
<dbReference type="EMBL" id="LQYV01000006">
    <property type="protein sequence ID" value="KYD30087.1"/>
    <property type="molecule type" value="Genomic_DNA"/>
</dbReference>
<dbReference type="PATRIC" id="fig|1422.18.peg.2920"/>
<dbReference type="SMART" id="SM00327">
    <property type="entry name" value="VWA"/>
    <property type="match status" value="1"/>
</dbReference>
<dbReference type="SUPFAM" id="SSF53300">
    <property type="entry name" value="vWA-like"/>
    <property type="match status" value="1"/>
</dbReference>
<dbReference type="PANTHER" id="PTHR41248">
    <property type="entry name" value="NORD PROTEIN"/>
    <property type="match status" value="1"/>
</dbReference>
<dbReference type="Pfam" id="PF11775">
    <property type="entry name" value="CobT_C"/>
    <property type="match status" value="1"/>
</dbReference>
<dbReference type="InterPro" id="IPR036465">
    <property type="entry name" value="vWFA_dom_sf"/>
</dbReference>
<sequence length="636" mass="72400">MERFMMFNDRPIDPFLVMQLADLARTLARRPDMTVEFAAHSGMHPVKPTVYVSQFWDVYPPKEKETAMKSDVALRVIGTRRHTDLAAVRAFRQAAEAHPWPKLAKQLFSLAEDLRVEALCERERPGVKRWFRTRRRLYRRYFTQQWQANQTRGAAADQFLAAMYLRLTADSPLDDVPLAPMADETVQARLDALWPQWFDAMSTADTARWALAIVALMEEALAGDMVNAYISLPFVDDGDDEPKVMVRDLKRVDPLENRDAAENPSNGKAHQEVLSTWHRETSRPNGNFLRFELERGTRTGMLGDGARPGDDGDQALAIVQGTSQPAKRNEYGLEAAAAFQEHRLAGGGAPYGEANRQAAIIVFSSPPPSRDERDEYRSKQAAAAPYRKRLVRVMEQWLEHQRSTWRTNLPAGRLRKQLIPFFTDERPHLFYKKGEPARRFNAAFGLLVDCSASMHDKMDETKTGLVLCHNVLQTLRVPHQIVGFWEDANEATAARQPNYLQVAVSFRESLNPSSGPAIMQLEPHEDNRDGLAIRWMTEQLLRRPETQKVLLIFSDGEPAAYGYEQNGIIDTHEAVAEARRRGIEVVNLFLGRGADDESTRRTIENIYGRFRVFVPQVSELPDRLLPLLKTWLQKSL</sequence>
<dbReference type="InterPro" id="IPR002035">
    <property type="entry name" value="VWF_A"/>
</dbReference>
<dbReference type="RefSeq" id="WP_061567156.1">
    <property type="nucleotide sequence ID" value="NZ_JARMSZ010000017.1"/>
</dbReference>
<accession>A0A150N060</accession>
<comment type="caution">
    <text evidence="2">The sequence shown here is derived from an EMBL/GenBank/DDBJ whole genome shotgun (WGS) entry which is preliminary data.</text>
</comment>
<dbReference type="AlphaFoldDB" id="A0A150N060"/>
<reference evidence="2 3" key="1">
    <citation type="submission" date="2016-01" db="EMBL/GenBank/DDBJ databases">
        <title>Draft Genome Sequences of Seven Thermophilic Sporeformers Isolated from Foods.</title>
        <authorList>
            <person name="Berendsen E.M."/>
            <person name="Wells-Bennik M.H."/>
            <person name="Krawcyk A.O."/>
            <person name="De Jong A."/>
            <person name="Holsappel S."/>
            <person name="Eijlander R.T."/>
            <person name="Kuipers O.P."/>
        </authorList>
    </citation>
    <scope>NUCLEOTIDE SEQUENCE [LARGE SCALE GENOMIC DNA]</scope>
    <source>
        <strain evidence="2 3">B4109</strain>
    </source>
</reference>
<dbReference type="InterPro" id="IPR025861">
    <property type="entry name" value="CobT_VWA_dom"/>
</dbReference>
<organism evidence="2 3">
    <name type="scientific">Geobacillus stearothermophilus</name>
    <name type="common">Bacillus stearothermophilus</name>
    <dbReference type="NCBI Taxonomy" id="1422"/>
    <lineage>
        <taxon>Bacteria</taxon>
        <taxon>Bacillati</taxon>
        <taxon>Bacillota</taxon>
        <taxon>Bacilli</taxon>
        <taxon>Bacillales</taxon>
        <taxon>Anoxybacillaceae</taxon>
        <taxon>Geobacillus</taxon>
    </lineage>
</organism>
<protein>
    <recommendedName>
        <fullName evidence="1">VWFA domain-containing protein</fullName>
    </recommendedName>
</protein>
<feature type="domain" description="VWFA" evidence="1">
    <location>
        <begin position="441"/>
        <end position="625"/>
    </location>
</feature>
<dbReference type="Gene3D" id="3.40.50.410">
    <property type="entry name" value="von Willebrand factor, type A domain"/>
    <property type="match status" value="1"/>
</dbReference>
<name>A0A150N060_GEOSE</name>
<proteinExistence type="predicted"/>
<evidence type="ECO:0000313" key="2">
    <source>
        <dbReference type="EMBL" id="KYD30087.1"/>
    </source>
</evidence>
<dbReference type="CDD" id="cd01454">
    <property type="entry name" value="vWA_norD_type"/>
    <property type="match status" value="1"/>
</dbReference>
<dbReference type="Proteomes" id="UP000075424">
    <property type="component" value="Unassembled WGS sequence"/>
</dbReference>
<dbReference type="PANTHER" id="PTHR41248:SF1">
    <property type="entry name" value="NORD PROTEIN"/>
    <property type="match status" value="1"/>
</dbReference>
<evidence type="ECO:0000313" key="3">
    <source>
        <dbReference type="Proteomes" id="UP000075424"/>
    </source>
</evidence>
<dbReference type="InterPro" id="IPR051928">
    <property type="entry name" value="NorD/CobT"/>
</dbReference>
<evidence type="ECO:0000259" key="1">
    <source>
        <dbReference type="SMART" id="SM00327"/>
    </source>
</evidence>